<dbReference type="OMA" id="IQEMNCC"/>
<evidence type="ECO:0000313" key="3">
    <source>
        <dbReference type="RefSeq" id="XP_013412578.1"/>
    </source>
</evidence>
<dbReference type="InterPro" id="IPR031620">
    <property type="entry name" value="DCAF17"/>
</dbReference>
<sequence length="535" mass="61105">MKKNTIHLLSQREYGVKCSYRHNCNIMRELVLQPDAKFKKIWQRRAKHPILCEGGKLYFDQYRTCFTNYGMNGVPMQLYKLPHCTSAQKIEEGIICQSTLEELCLEHKGYKPAFLALTADNWLVRHDLETGDKLQEVFLSNKYKFRHLSWESDLYTIVLRSTHSKLASVARQAGFTHSPLMSLAVFTVFPLNIVAVMEVSKQVFGHDVTDAMISQGLLVVMHQGGGVRLYSFETVLLEGKQFNLSLQSTHPGGRGKTGSYPDGIPCNVNLKEAPPVLFHVRCSEHNLQLGGIPWHYMLCPQGQRGFFHVYSLDKQHLAEEGVLDMEILSVEPDKAFFHPDDSGRIVHVGPNQLRVLKLTPGHMAERSRVTRCYTIHSKDNKTDNQDDSVTLTSSGRVVKKRISEDMYSDCILETIQSVNYENDLDLLIVTSVHQDDEGLSGRVCFHDNQTGKLLKEVLLEEPWKEFCDHVIEVDMDTIVHTVKGPMRLFGCYMYRLVRDTAEDDDNKDDTIKTKPKRNVGVSRTRQRTNLRTSSR</sequence>
<accession>A0A1S3JQC7</accession>
<feature type="compositionally biased region" description="Basic residues" evidence="1">
    <location>
        <begin position="524"/>
        <end position="535"/>
    </location>
</feature>
<dbReference type="OrthoDB" id="9971789at2759"/>
<feature type="region of interest" description="Disordered" evidence="1">
    <location>
        <begin position="503"/>
        <end position="535"/>
    </location>
</feature>
<evidence type="ECO:0000313" key="2">
    <source>
        <dbReference type="Proteomes" id="UP000085678"/>
    </source>
</evidence>
<gene>
    <name evidence="3" type="primary">LOC106175226</name>
</gene>
<dbReference type="Pfam" id="PF15802">
    <property type="entry name" value="DCAF17"/>
    <property type="match status" value="1"/>
</dbReference>
<organism evidence="2 3">
    <name type="scientific">Lingula anatina</name>
    <name type="common">Brachiopod</name>
    <name type="synonym">Lingula unguis</name>
    <dbReference type="NCBI Taxonomy" id="7574"/>
    <lineage>
        <taxon>Eukaryota</taxon>
        <taxon>Metazoa</taxon>
        <taxon>Spiralia</taxon>
        <taxon>Lophotrochozoa</taxon>
        <taxon>Brachiopoda</taxon>
        <taxon>Linguliformea</taxon>
        <taxon>Lingulata</taxon>
        <taxon>Lingulida</taxon>
        <taxon>Linguloidea</taxon>
        <taxon>Lingulidae</taxon>
        <taxon>Lingula</taxon>
    </lineage>
</organism>
<name>A0A1S3JQC7_LINAN</name>
<dbReference type="AlphaFoldDB" id="A0A1S3JQC7"/>
<proteinExistence type="predicted"/>
<dbReference type="PANTHER" id="PTHR14815:SF2">
    <property type="entry name" value="DDB1- AND CUL4-ASSOCIATED FACTOR 17"/>
    <property type="match status" value="1"/>
</dbReference>
<dbReference type="Proteomes" id="UP000085678">
    <property type="component" value="Unplaced"/>
</dbReference>
<dbReference type="RefSeq" id="XP_013412578.1">
    <property type="nucleotide sequence ID" value="XM_013557124.1"/>
</dbReference>
<reference evidence="3" key="1">
    <citation type="submission" date="2025-08" db="UniProtKB">
        <authorList>
            <consortium name="RefSeq"/>
        </authorList>
    </citation>
    <scope>IDENTIFICATION</scope>
    <source>
        <tissue evidence="3">Gonads</tissue>
    </source>
</reference>
<dbReference type="InParanoid" id="A0A1S3JQC7"/>
<protein>
    <submittedName>
        <fullName evidence="3">DDB1- and CUL4-associated factor 17</fullName>
    </submittedName>
</protein>
<dbReference type="PANTHER" id="PTHR14815">
    <property type="entry name" value="DDB1- AND CUL4-ASSOCIATED FACTOR 17"/>
    <property type="match status" value="1"/>
</dbReference>
<evidence type="ECO:0000256" key="1">
    <source>
        <dbReference type="SAM" id="MobiDB-lite"/>
    </source>
</evidence>
<dbReference type="GO" id="GO:0080008">
    <property type="term" value="C:Cul4-RING E3 ubiquitin ligase complex"/>
    <property type="evidence" value="ECO:0007669"/>
    <property type="project" value="TreeGrafter"/>
</dbReference>
<dbReference type="KEGG" id="lak:106175226"/>
<dbReference type="STRING" id="7574.A0A1S3JQC7"/>
<dbReference type="GO" id="GO:0016567">
    <property type="term" value="P:protein ubiquitination"/>
    <property type="evidence" value="ECO:0007669"/>
    <property type="project" value="InterPro"/>
</dbReference>
<dbReference type="GeneID" id="106175226"/>
<keyword evidence="2" id="KW-1185">Reference proteome</keyword>